<keyword evidence="2" id="KW-0812">Transmembrane</keyword>
<proteinExistence type="predicted"/>
<evidence type="ECO:0000256" key="2">
    <source>
        <dbReference type="SAM" id="Phobius"/>
    </source>
</evidence>
<evidence type="ECO:0000313" key="3">
    <source>
        <dbReference type="EMBL" id="KKM19878.1"/>
    </source>
</evidence>
<protein>
    <submittedName>
        <fullName evidence="3">Uncharacterized protein</fullName>
    </submittedName>
</protein>
<comment type="caution">
    <text evidence="3">The sequence shown here is derived from an EMBL/GenBank/DDBJ whole genome shotgun (WGS) entry which is preliminary data.</text>
</comment>
<keyword evidence="1" id="KW-0175">Coiled coil</keyword>
<sequence length="527" mass="56739">MATEEILIDTSKAVDEIDSLTSAVERSTGASEEHSDTMLDSAKNISFMGISVNSVSKGIGGFTKMMKASVVSLKIFKVALAATGIGLIVVALGSLVTFLTKTQKGMDIMNKVMNRVKFTIEAVVERVSKLGEGLFKIISGDFLEGLDMVLNSFTGIGEQIATNIEMADEFSESQRLGEIAAGNLTVQVAAYNKIIAFGREILSDTLKTEKQRITAGRNALKASDDLAKVQAFNIKRRIADLVREEKAGNTVTEDINRRKDLEAELINLETQNSRTRLRILTQLNVLRTKIIKAELAFQQDFANRSVQVTSNRVDRELVVIRKGNTMQLDMTRLKVDTEIDIEETKSGAVEGFARDSFNAIAGAFREGSLAQKVAAIAEVIVNGVIAVIKMWAVLGPLAPFSIPLVGLAVGTAIKKITAVNVPPAPRFAVGGFVLGPDHAHGGVNVNLEGNEGVINARSMAMPGVKEAASALNQRGGYGIKFQDGGIIPRGLDTDIGRIRPEIVPVLAVDDLHAVEAIKLEVEERAEL</sequence>
<feature type="coiled-coil region" evidence="1">
    <location>
        <begin position="251"/>
        <end position="278"/>
    </location>
</feature>
<dbReference type="EMBL" id="LAZR01013887">
    <property type="protein sequence ID" value="KKM19878.1"/>
    <property type="molecule type" value="Genomic_DNA"/>
</dbReference>
<keyword evidence="2" id="KW-1133">Transmembrane helix</keyword>
<dbReference type="AlphaFoldDB" id="A0A0F9KCJ8"/>
<reference evidence="3" key="1">
    <citation type="journal article" date="2015" name="Nature">
        <title>Complex archaea that bridge the gap between prokaryotes and eukaryotes.</title>
        <authorList>
            <person name="Spang A."/>
            <person name="Saw J.H."/>
            <person name="Jorgensen S.L."/>
            <person name="Zaremba-Niedzwiedzka K."/>
            <person name="Martijn J."/>
            <person name="Lind A.E."/>
            <person name="van Eijk R."/>
            <person name="Schleper C."/>
            <person name="Guy L."/>
            <person name="Ettema T.J."/>
        </authorList>
    </citation>
    <scope>NUCLEOTIDE SEQUENCE</scope>
</reference>
<organism evidence="3">
    <name type="scientific">marine sediment metagenome</name>
    <dbReference type="NCBI Taxonomy" id="412755"/>
    <lineage>
        <taxon>unclassified sequences</taxon>
        <taxon>metagenomes</taxon>
        <taxon>ecological metagenomes</taxon>
    </lineage>
</organism>
<name>A0A0F9KCJ8_9ZZZZ</name>
<accession>A0A0F9KCJ8</accession>
<feature type="transmembrane region" description="Helical" evidence="2">
    <location>
        <begin position="75"/>
        <end position="99"/>
    </location>
</feature>
<gene>
    <name evidence="3" type="ORF">LCGC14_1651160</name>
</gene>
<keyword evidence="2" id="KW-0472">Membrane</keyword>
<evidence type="ECO:0000256" key="1">
    <source>
        <dbReference type="SAM" id="Coils"/>
    </source>
</evidence>